<protein>
    <submittedName>
        <fullName evidence="1">Transposase</fullName>
    </submittedName>
</protein>
<name>A0ABR6CTK9_9BACI</name>
<organism evidence="1 2">
    <name type="scientific">Peribacillus huizhouensis</name>
    <dbReference type="NCBI Taxonomy" id="1501239"/>
    <lineage>
        <taxon>Bacteria</taxon>
        <taxon>Bacillati</taxon>
        <taxon>Bacillota</taxon>
        <taxon>Bacilli</taxon>
        <taxon>Bacillales</taxon>
        <taxon>Bacillaceae</taxon>
        <taxon>Peribacillus</taxon>
    </lineage>
</organism>
<accession>A0ABR6CTK9</accession>
<dbReference type="EMBL" id="JACJHX010000013">
    <property type="protein sequence ID" value="MBA9028358.1"/>
    <property type="molecule type" value="Genomic_DNA"/>
</dbReference>
<dbReference type="Proteomes" id="UP000626697">
    <property type="component" value="Unassembled WGS sequence"/>
</dbReference>
<comment type="caution">
    <text evidence="1">The sequence shown here is derived from an EMBL/GenBank/DDBJ whole genome shotgun (WGS) entry which is preliminary data.</text>
</comment>
<evidence type="ECO:0000313" key="1">
    <source>
        <dbReference type="EMBL" id="MBA9028358.1"/>
    </source>
</evidence>
<gene>
    <name evidence="1" type="ORF">HNP81_003678</name>
</gene>
<reference evidence="1 2" key="1">
    <citation type="submission" date="2020-08" db="EMBL/GenBank/DDBJ databases">
        <title>Genomic Encyclopedia of Type Strains, Phase IV (KMG-IV): sequencing the most valuable type-strain genomes for metagenomic binning, comparative biology and taxonomic classification.</title>
        <authorList>
            <person name="Goeker M."/>
        </authorList>
    </citation>
    <scope>NUCLEOTIDE SEQUENCE [LARGE SCALE GENOMIC DNA]</scope>
    <source>
        <strain evidence="1 2">DSM 105481</strain>
    </source>
</reference>
<keyword evidence="2" id="KW-1185">Reference proteome</keyword>
<evidence type="ECO:0000313" key="2">
    <source>
        <dbReference type="Proteomes" id="UP000626697"/>
    </source>
</evidence>
<sequence length="69" mass="8307">MAKKLRDLLNVDLQIVQGQVHNWIDRYFPEFFTVFKSWEGKAALHLLKLEALPDELVRYTDEELLEYLR</sequence>
<proteinExistence type="predicted"/>